<protein>
    <recommendedName>
        <fullName evidence="4">SCP domain-containing protein</fullName>
    </recommendedName>
</protein>
<reference evidence="5" key="2">
    <citation type="submission" date="2025-05" db="UniProtKB">
        <authorList>
            <consortium name="EnsemblMetazoa"/>
        </authorList>
    </citation>
    <scope>IDENTIFICATION</scope>
</reference>
<keyword evidence="6" id="KW-1185">Reference proteome</keyword>
<dbReference type="Proteomes" id="UP001652680">
    <property type="component" value="Unassembled WGS sequence"/>
</dbReference>
<feature type="domain" description="SCP" evidence="4">
    <location>
        <begin position="149"/>
        <end position="305"/>
    </location>
</feature>
<dbReference type="SMART" id="SM00198">
    <property type="entry name" value="SCP"/>
    <property type="match status" value="1"/>
</dbReference>
<dbReference type="RefSeq" id="XP_016972547.2">
    <property type="nucleotide sequence ID" value="XM_017117058.2"/>
</dbReference>
<dbReference type="SUPFAM" id="SSF55797">
    <property type="entry name" value="PR-1-like"/>
    <property type="match status" value="1"/>
</dbReference>
<name>A0ABM5H095_DRORH</name>
<sequence>MLEPHTRRIRNIRINHPAARPLASTHQFQLAHSATLDADGSDSGSDSDSHSEWHATRGTGPLAHVRRTQAPGESRILWPTDGVKSTMFLFRERFICVVILFLSPFSVRAWDYCQEHWCPRSDDHVACNNNGSFGTECGNEARLIPLSSGMRQFIVNQVNFYRNQVASGDFSGFQAAHRMASVRWDPELAKLAELAAKRCSLSGDGCRNTRRFKHVGQLTGHVIFSVGRHSDLELLGYKISNWFGQYKRATKELGEADPASDITSFRQLMQERATHMGCAVLRQRSDERWHQQFIVCNFARENVAGEPAYEVGLLSGSGCLAGRNPRYPNLCSLEEHYDVNAVDRFHIKPPLRIKLKYSGPQGSKAVPGLAYHLNIKLPFF</sequence>
<accession>A0ABM5H095</accession>
<comment type="subcellular location">
    <subcellularLocation>
        <location evidence="1">Secreted</location>
    </subcellularLocation>
</comment>
<dbReference type="InterPro" id="IPR035940">
    <property type="entry name" value="CAP_sf"/>
</dbReference>
<dbReference type="EnsemblMetazoa" id="XM_017117058.2">
    <property type="protein sequence ID" value="XP_016972547.2"/>
    <property type="gene ID" value="LOC108039891"/>
</dbReference>
<dbReference type="CDD" id="cd05380">
    <property type="entry name" value="CAP_euk"/>
    <property type="match status" value="1"/>
</dbReference>
<proteinExistence type="predicted"/>
<keyword evidence="2" id="KW-0964">Secreted</keyword>
<evidence type="ECO:0000313" key="5">
    <source>
        <dbReference type="EnsemblMetazoa" id="XP_016972547.2"/>
    </source>
</evidence>
<feature type="region of interest" description="Disordered" evidence="3">
    <location>
        <begin position="36"/>
        <end position="66"/>
    </location>
</feature>
<dbReference type="GeneID" id="108039891"/>
<dbReference type="InterPro" id="IPR014044">
    <property type="entry name" value="CAP_dom"/>
</dbReference>
<feature type="compositionally biased region" description="Low complexity" evidence="3">
    <location>
        <begin position="37"/>
        <end position="46"/>
    </location>
</feature>
<organism evidence="5 6">
    <name type="scientific">Drosophila rhopaloa</name>
    <name type="common">Fruit fly</name>
    <dbReference type="NCBI Taxonomy" id="1041015"/>
    <lineage>
        <taxon>Eukaryota</taxon>
        <taxon>Metazoa</taxon>
        <taxon>Ecdysozoa</taxon>
        <taxon>Arthropoda</taxon>
        <taxon>Hexapoda</taxon>
        <taxon>Insecta</taxon>
        <taxon>Pterygota</taxon>
        <taxon>Neoptera</taxon>
        <taxon>Endopterygota</taxon>
        <taxon>Diptera</taxon>
        <taxon>Brachycera</taxon>
        <taxon>Muscomorpha</taxon>
        <taxon>Ephydroidea</taxon>
        <taxon>Drosophilidae</taxon>
        <taxon>Drosophila</taxon>
        <taxon>Sophophora</taxon>
    </lineage>
</organism>
<dbReference type="Pfam" id="PF00188">
    <property type="entry name" value="CAP"/>
    <property type="match status" value="1"/>
</dbReference>
<reference evidence="6" key="1">
    <citation type="journal article" date="2021" name="Elife">
        <title>Highly contiguous assemblies of 101 drosophilid genomes.</title>
        <authorList>
            <person name="Kim B.Y."/>
            <person name="Wang J.R."/>
            <person name="Miller D.E."/>
            <person name="Barmina O."/>
            <person name="Delaney E."/>
            <person name="Thompson A."/>
            <person name="Comeault A.A."/>
            <person name="Peede D."/>
            <person name="D'Agostino E.R."/>
            <person name="Pelaez J."/>
            <person name="Aguilar J.M."/>
            <person name="Haji D."/>
            <person name="Matsunaga T."/>
            <person name="Armstrong E.E."/>
            <person name="Zych M."/>
            <person name="Ogawa Y."/>
            <person name="Stamenkovic-Radak M."/>
            <person name="Jelic M."/>
            <person name="Veselinovic M.S."/>
            <person name="Tanaskovic M."/>
            <person name="Eric P."/>
            <person name="Gao J.J."/>
            <person name="Katoh T.K."/>
            <person name="Toda M.J."/>
            <person name="Watabe H."/>
            <person name="Watada M."/>
            <person name="Davis J.S."/>
            <person name="Moyle L.C."/>
            <person name="Manoli G."/>
            <person name="Bertolini E."/>
            <person name="Kostal V."/>
            <person name="Hawley R.S."/>
            <person name="Takahashi A."/>
            <person name="Jones C.D."/>
            <person name="Price D.K."/>
            <person name="Whiteman N."/>
            <person name="Kopp A."/>
            <person name="Matute D.R."/>
            <person name="Petrov D.A."/>
        </authorList>
    </citation>
    <scope>NUCLEOTIDE SEQUENCE [LARGE SCALE GENOMIC DNA]</scope>
</reference>
<evidence type="ECO:0000259" key="4">
    <source>
        <dbReference type="SMART" id="SM00198"/>
    </source>
</evidence>
<evidence type="ECO:0000256" key="1">
    <source>
        <dbReference type="ARBA" id="ARBA00004613"/>
    </source>
</evidence>
<evidence type="ECO:0000256" key="2">
    <source>
        <dbReference type="ARBA" id="ARBA00022525"/>
    </source>
</evidence>
<dbReference type="Gene3D" id="3.40.33.10">
    <property type="entry name" value="CAP"/>
    <property type="match status" value="1"/>
</dbReference>
<evidence type="ECO:0000256" key="3">
    <source>
        <dbReference type="SAM" id="MobiDB-lite"/>
    </source>
</evidence>
<evidence type="ECO:0000313" key="6">
    <source>
        <dbReference type="Proteomes" id="UP001652680"/>
    </source>
</evidence>